<sequence>MIRISRSRKAATGDRHPVDRHPVDEVLPAGPLFVYGLQHVMSMYAGVIAVPLIVGGALGLPFAELAYLLTAALLVSGLATLLQTLGVWRIGSRLPIVQGTSFAAVASMLAIGTGAGGGNAGLTAIFGAVLVAGVIGFLLAPLFNRLLHFFPPVVTGSVITVIGVSLLPVAVKWAGGGAGAPDFGAPAHIGLAGLTLLIILLIYRFLPGFFGRIAILAGLALGTLAAWPMGMTDFSEVGQAAWFAVSTPFHFGVPTFGVAAIISMTLVMLVIMTETTADILAIGEVVGRPADGRTVVGGLRADCLATAVSGGLLNAFPCSAFAQNVGLVAITGVKSRFVVACSGAILVALGLVPKFGAVIASVPLGVLGGAGLALFATVAASGIRALSRVDYEGNANLVIVAVSIGMGVVPIAVPGFYHEFPAWFQTIFDSGISAAAVTAVLLNILFNVVGRTATEGPVFAEAPPPGVTPSHDVPGGVDAEERHPTPRKNSH</sequence>
<feature type="transmembrane region" description="Helical" evidence="9">
    <location>
        <begin position="183"/>
        <end position="202"/>
    </location>
</feature>
<dbReference type="RefSeq" id="WP_142064705.1">
    <property type="nucleotide sequence ID" value="NZ_VFPA01000008.1"/>
</dbReference>
<evidence type="ECO:0000256" key="4">
    <source>
        <dbReference type="ARBA" id="ARBA00022475"/>
    </source>
</evidence>
<dbReference type="Proteomes" id="UP000315677">
    <property type="component" value="Unassembled WGS sequence"/>
</dbReference>
<evidence type="ECO:0000256" key="3">
    <source>
        <dbReference type="ARBA" id="ARBA00022448"/>
    </source>
</evidence>
<dbReference type="PANTHER" id="PTHR42810:SF4">
    <property type="entry name" value="URIC ACID TRANSPORTER UACT"/>
    <property type="match status" value="1"/>
</dbReference>
<evidence type="ECO:0000256" key="6">
    <source>
        <dbReference type="ARBA" id="ARBA00022989"/>
    </source>
</evidence>
<feature type="transmembrane region" description="Helical" evidence="9">
    <location>
        <begin position="41"/>
        <end position="60"/>
    </location>
</feature>
<dbReference type="GO" id="GO:0042907">
    <property type="term" value="F:xanthine transmembrane transporter activity"/>
    <property type="evidence" value="ECO:0007669"/>
    <property type="project" value="TreeGrafter"/>
</dbReference>
<dbReference type="GO" id="GO:0005886">
    <property type="term" value="C:plasma membrane"/>
    <property type="evidence" value="ECO:0007669"/>
    <property type="project" value="UniProtKB-SubCell"/>
</dbReference>
<keyword evidence="6 9" id="KW-1133">Transmembrane helix</keyword>
<dbReference type="InterPro" id="IPR006042">
    <property type="entry name" value="Xan_ur_permease"/>
</dbReference>
<dbReference type="AlphaFoldDB" id="A0A543CXJ0"/>
<keyword evidence="4" id="KW-1003">Cell membrane</keyword>
<feature type="compositionally biased region" description="Basic and acidic residues" evidence="8">
    <location>
        <begin position="11"/>
        <end position="22"/>
    </location>
</feature>
<dbReference type="InterPro" id="IPR017588">
    <property type="entry name" value="UacT-like"/>
</dbReference>
<feature type="transmembrane region" description="Helical" evidence="9">
    <location>
        <begin position="337"/>
        <end position="356"/>
    </location>
</feature>
<organism evidence="10 11">
    <name type="scientific">Pseudonocardia kunmingensis</name>
    <dbReference type="NCBI Taxonomy" id="630975"/>
    <lineage>
        <taxon>Bacteria</taxon>
        <taxon>Bacillati</taxon>
        <taxon>Actinomycetota</taxon>
        <taxon>Actinomycetes</taxon>
        <taxon>Pseudonocardiales</taxon>
        <taxon>Pseudonocardiaceae</taxon>
        <taxon>Pseudonocardia</taxon>
    </lineage>
</organism>
<dbReference type="EMBL" id="VFPA01000008">
    <property type="protein sequence ID" value="TQM01810.1"/>
    <property type="molecule type" value="Genomic_DNA"/>
</dbReference>
<evidence type="ECO:0000313" key="10">
    <source>
        <dbReference type="EMBL" id="TQM01810.1"/>
    </source>
</evidence>
<evidence type="ECO:0000313" key="11">
    <source>
        <dbReference type="Proteomes" id="UP000315677"/>
    </source>
</evidence>
<feature type="region of interest" description="Disordered" evidence="8">
    <location>
        <begin position="1"/>
        <end position="22"/>
    </location>
</feature>
<keyword evidence="11" id="KW-1185">Reference proteome</keyword>
<feature type="transmembrane region" description="Helical" evidence="9">
    <location>
        <begin position="95"/>
        <end position="115"/>
    </location>
</feature>
<comment type="similarity">
    <text evidence="2">Belongs to the nucleobase:cation symporter-2 (NCS2) (TC 2.A.40) family.</text>
</comment>
<dbReference type="NCBIfam" id="NF037981">
    <property type="entry name" value="NCS2_1"/>
    <property type="match status" value="1"/>
</dbReference>
<feature type="transmembrane region" description="Helical" evidence="9">
    <location>
        <begin position="66"/>
        <end position="88"/>
    </location>
</feature>
<feature type="transmembrane region" description="Helical" evidence="9">
    <location>
        <begin position="249"/>
        <end position="271"/>
    </location>
</feature>
<proteinExistence type="inferred from homology"/>
<dbReference type="Pfam" id="PF00860">
    <property type="entry name" value="Xan_ur_permease"/>
    <property type="match status" value="1"/>
</dbReference>
<dbReference type="NCBIfam" id="TIGR03173">
    <property type="entry name" value="pbuX"/>
    <property type="match status" value="1"/>
</dbReference>
<keyword evidence="5 9" id="KW-0812">Transmembrane</keyword>
<evidence type="ECO:0000256" key="2">
    <source>
        <dbReference type="ARBA" id="ARBA00008821"/>
    </source>
</evidence>
<keyword evidence="7 9" id="KW-0472">Membrane</keyword>
<accession>A0A543CXJ0</accession>
<dbReference type="PANTHER" id="PTHR42810">
    <property type="entry name" value="PURINE PERMEASE C1399.01C-RELATED"/>
    <property type="match status" value="1"/>
</dbReference>
<reference evidence="10 11" key="1">
    <citation type="submission" date="2019-06" db="EMBL/GenBank/DDBJ databases">
        <title>Sequencing the genomes of 1000 actinobacteria strains.</title>
        <authorList>
            <person name="Klenk H.-P."/>
        </authorList>
    </citation>
    <scope>NUCLEOTIDE SEQUENCE [LARGE SCALE GENOMIC DNA]</scope>
    <source>
        <strain evidence="10 11">DSM 45301</strain>
    </source>
</reference>
<feature type="transmembrane region" description="Helical" evidence="9">
    <location>
        <begin position="121"/>
        <end position="142"/>
    </location>
</feature>
<dbReference type="NCBIfam" id="TIGR00801">
    <property type="entry name" value="ncs2"/>
    <property type="match status" value="1"/>
</dbReference>
<dbReference type="InterPro" id="IPR006043">
    <property type="entry name" value="NCS2"/>
</dbReference>
<feature type="region of interest" description="Disordered" evidence="8">
    <location>
        <begin position="459"/>
        <end position="491"/>
    </location>
</feature>
<feature type="transmembrane region" description="Helical" evidence="9">
    <location>
        <begin position="149"/>
        <end position="171"/>
    </location>
</feature>
<dbReference type="OrthoDB" id="9805749at2"/>
<comment type="caution">
    <text evidence="10">The sequence shown here is derived from an EMBL/GenBank/DDBJ whole genome shotgun (WGS) entry which is preliminary data.</text>
</comment>
<name>A0A543CXJ0_9PSEU</name>
<evidence type="ECO:0000256" key="5">
    <source>
        <dbReference type="ARBA" id="ARBA00022692"/>
    </source>
</evidence>
<keyword evidence="3" id="KW-0813">Transport</keyword>
<feature type="transmembrane region" description="Helical" evidence="9">
    <location>
        <begin position="395"/>
        <end position="417"/>
    </location>
</feature>
<feature type="transmembrane region" description="Helical" evidence="9">
    <location>
        <begin position="362"/>
        <end position="383"/>
    </location>
</feature>
<evidence type="ECO:0000256" key="9">
    <source>
        <dbReference type="SAM" id="Phobius"/>
    </source>
</evidence>
<feature type="transmembrane region" description="Helical" evidence="9">
    <location>
        <begin position="423"/>
        <end position="446"/>
    </location>
</feature>
<gene>
    <name evidence="10" type="ORF">FB558_8328</name>
</gene>
<feature type="transmembrane region" description="Helical" evidence="9">
    <location>
        <begin position="209"/>
        <end position="229"/>
    </location>
</feature>
<protein>
    <submittedName>
        <fullName evidence="10">Xanthine permease</fullName>
    </submittedName>
</protein>
<evidence type="ECO:0000256" key="8">
    <source>
        <dbReference type="SAM" id="MobiDB-lite"/>
    </source>
</evidence>
<evidence type="ECO:0000256" key="7">
    <source>
        <dbReference type="ARBA" id="ARBA00023136"/>
    </source>
</evidence>
<evidence type="ECO:0000256" key="1">
    <source>
        <dbReference type="ARBA" id="ARBA00004651"/>
    </source>
</evidence>
<comment type="subcellular location">
    <subcellularLocation>
        <location evidence="1">Cell membrane</location>
        <topology evidence="1">Multi-pass membrane protein</topology>
    </subcellularLocation>
</comment>